<proteinExistence type="predicted"/>
<sequence length="314" mass="34779">MADPELKSNDILNDITSSIASDMSPPFPPPFLAHNTDLEILPEPLQLSHGTTEHISTLPFRKCSISTKITDLRRCWFRDERVGGDDKREACVVVFELEFGEQVGNSGQRITEMGIWVLVEEVDEDENQIRSSQTNTPSITQPPNPDLAIKAIYPRSASGPLTTRTITTSLTTELNPSFNNISIGSLGITQEKSHIEPHWARFTSTSAGTQGTKLTLTENALLKTGIPERLRFAILLQTDGLPFDVEMRFKGAAKSWGVKVGAKQMLRVGAKYLWYRRGLEEGDGEAKFDGDADSDGFKRWVAEKTGNVWAEGVQ</sequence>
<gene>
    <name evidence="1" type="ORF">IFR04_005305</name>
</gene>
<evidence type="ECO:0000313" key="1">
    <source>
        <dbReference type="EMBL" id="KAG4421578.1"/>
    </source>
</evidence>
<evidence type="ECO:0000313" key="2">
    <source>
        <dbReference type="Proteomes" id="UP000664132"/>
    </source>
</evidence>
<dbReference type="EMBL" id="JAFJYH010000063">
    <property type="protein sequence ID" value="KAG4421578.1"/>
    <property type="molecule type" value="Genomic_DNA"/>
</dbReference>
<keyword evidence="2" id="KW-1185">Reference proteome</keyword>
<accession>A0A8H7TMF7</accession>
<dbReference type="OrthoDB" id="3596793at2759"/>
<protein>
    <submittedName>
        <fullName evidence="1">Uncharacterized protein</fullName>
    </submittedName>
</protein>
<organism evidence="1 2">
    <name type="scientific">Cadophora malorum</name>
    <dbReference type="NCBI Taxonomy" id="108018"/>
    <lineage>
        <taxon>Eukaryota</taxon>
        <taxon>Fungi</taxon>
        <taxon>Dikarya</taxon>
        <taxon>Ascomycota</taxon>
        <taxon>Pezizomycotina</taxon>
        <taxon>Leotiomycetes</taxon>
        <taxon>Helotiales</taxon>
        <taxon>Ploettnerulaceae</taxon>
        <taxon>Cadophora</taxon>
    </lineage>
</organism>
<dbReference type="Proteomes" id="UP000664132">
    <property type="component" value="Unassembled WGS sequence"/>
</dbReference>
<comment type="caution">
    <text evidence="1">The sequence shown here is derived from an EMBL/GenBank/DDBJ whole genome shotgun (WGS) entry which is preliminary data.</text>
</comment>
<dbReference type="AlphaFoldDB" id="A0A8H7TMF7"/>
<reference evidence="1" key="1">
    <citation type="submission" date="2021-02" db="EMBL/GenBank/DDBJ databases">
        <title>Genome sequence Cadophora malorum strain M34.</title>
        <authorList>
            <person name="Stefanovic E."/>
            <person name="Vu D."/>
            <person name="Scully C."/>
            <person name="Dijksterhuis J."/>
            <person name="Roader J."/>
            <person name="Houbraken J."/>
        </authorList>
    </citation>
    <scope>NUCLEOTIDE SEQUENCE</scope>
    <source>
        <strain evidence="1">M34</strain>
    </source>
</reference>
<name>A0A8H7TMF7_9HELO</name>